<dbReference type="EMBL" id="JBHUHR010000001">
    <property type="protein sequence ID" value="MFD2033367.1"/>
    <property type="molecule type" value="Genomic_DNA"/>
</dbReference>
<evidence type="ECO:0000259" key="5">
    <source>
        <dbReference type="Pfam" id="PF00535"/>
    </source>
</evidence>
<keyword evidence="3 6" id="KW-0808">Transferase</keyword>
<sequence length="375" mass="42504">MLISYLSIGIVYVFVICFFGGKWGKISSKSRKIHLGQKVTILVPFRNEKRNLPFIFDSIERLDSEGIEIIWIDDHSGDGSVLVIHELIHNIHSNNLHRIIDSVGIGKKEAIECGVKAASYGIVLTTDADCILPQNWIDQMLGPFADPQVQFVAGAVMNRYCETFFERFQQIEWASILMVTKISFDRQSPLMCSGANMGYRKSAFFEVNGYEGNRDVLSGDDEFLMKKIYRHYGADALVYLNNKEAMVLTEPMVSWKSLVSQRARWASKWKAHSIPHSVASFTPVLIQLFWVSSFGLPLAFGFEGLMCCIAVWGLKILGEYYSLKKVTDFYSMDLRFVDFGITSLLHPFYVLGVTLGILFGKISWKGRRADALVLR</sequence>
<evidence type="ECO:0000256" key="1">
    <source>
        <dbReference type="ARBA" id="ARBA00006739"/>
    </source>
</evidence>
<dbReference type="InterPro" id="IPR029044">
    <property type="entry name" value="Nucleotide-diphossugar_trans"/>
</dbReference>
<dbReference type="SUPFAM" id="SSF53448">
    <property type="entry name" value="Nucleotide-diphospho-sugar transferases"/>
    <property type="match status" value="1"/>
</dbReference>
<dbReference type="RefSeq" id="WP_376882603.1">
    <property type="nucleotide sequence ID" value="NZ_JBHUHR010000001.1"/>
</dbReference>
<keyword evidence="4" id="KW-0472">Membrane</keyword>
<keyword evidence="2 6" id="KW-0328">Glycosyltransferase</keyword>
<feature type="transmembrane region" description="Helical" evidence="4">
    <location>
        <begin position="334"/>
        <end position="359"/>
    </location>
</feature>
<dbReference type="PANTHER" id="PTHR43630:SF1">
    <property type="entry name" value="POLY-BETA-1,6-N-ACETYL-D-GLUCOSAMINE SYNTHASE"/>
    <property type="match status" value="1"/>
</dbReference>
<protein>
    <submittedName>
        <fullName evidence="6">Glycosyltransferase</fullName>
        <ecNumber evidence="6">2.4.-.-</ecNumber>
    </submittedName>
</protein>
<proteinExistence type="inferred from homology"/>
<dbReference type="GO" id="GO:0016757">
    <property type="term" value="F:glycosyltransferase activity"/>
    <property type="evidence" value="ECO:0007669"/>
    <property type="project" value="UniProtKB-KW"/>
</dbReference>
<dbReference type="PANTHER" id="PTHR43630">
    <property type="entry name" value="POLY-BETA-1,6-N-ACETYL-D-GLUCOSAMINE SYNTHASE"/>
    <property type="match status" value="1"/>
</dbReference>
<comment type="similarity">
    <text evidence="1">Belongs to the glycosyltransferase 2 family.</text>
</comment>
<keyword evidence="7" id="KW-1185">Reference proteome</keyword>
<reference evidence="7" key="1">
    <citation type="journal article" date="2019" name="Int. J. Syst. Evol. Microbiol.">
        <title>The Global Catalogue of Microorganisms (GCM) 10K type strain sequencing project: providing services to taxonomists for standard genome sequencing and annotation.</title>
        <authorList>
            <consortium name="The Broad Institute Genomics Platform"/>
            <consortium name="The Broad Institute Genome Sequencing Center for Infectious Disease"/>
            <person name="Wu L."/>
            <person name="Ma J."/>
        </authorList>
    </citation>
    <scope>NUCLEOTIDE SEQUENCE [LARGE SCALE GENOMIC DNA]</scope>
    <source>
        <strain evidence="7">CGMCC 1.15180</strain>
    </source>
</reference>
<dbReference type="Proteomes" id="UP001597361">
    <property type="component" value="Unassembled WGS sequence"/>
</dbReference>
<dbReference type="EC" id="2.4.-.-" evidence="6"/>
<evidence type="ECO:0000313" key="6">
    <source>
        <dbReference type="EMBL" id="MFD2033367.1"/>
    </source>
</evidence>
<feature type="transmembrane region" description="Helical" evidence="4">
    <location>
        <begin position="6"/>
        <end position="24"/>
    </location>
</feature>
<dbReference type="Pfam" id="PF00535">
    <property type="entry name" value="Glycos_transf_2"/>
    <property type="match status" value="1"/>
</dbReference>
<comment type="caution">
    <text evidence="6">The sequence shown here is derived from an EMBL/GenBank/DDBJ whole genome shotgun (WGS) entry which is preliminary data.</text>
</comment>
<evidence type="ECO:0000256" key="4">
    <source>
        <dbReference type="SAM" id="Phobius"/>
    </source>
</evidence>
<feature type="domain" description="Glycosyltransferase 2-like" evidence="5">
    <location>
        <begin position="40"/>
        <end position="204"/>
    </location>
</feature>
<evidence type="ECO:0000313" key="7">
    <source>
        <dbReference type="Proteomes" id="UP001597361"/>
    </source>
</evidence>
<dbReference type="InterPro" id="IPR001173">
    <property type="entry name" value="Glyco_trans_2-like"/>
</dbReference>
<name>A0ABW4VGB7_9BACT</name>
<evidence type="ECO:0000256" key="3">
    <source>
        <dbReference type="ARBA" id="ARBA00022679"/>
    </source>
</evidence>
<dbReference type="Gene3D" id="3.90.550.10">
    <property type="entry name" value="Spore Coat Polysaccharide Biosynthesis Protein SpsA, Chain A"/>
    <property type="match status" value="1"/>
</dbReference>
<evidence type="ECO:0000256" key="2">
    <source>
        <dbReference type="ARBA" id="ARBA00022676"/>
    </source>
</evidence>
<organism evidence="6 7">
    <name type="scientific">Belliella marina</name>
    <dbReference type="NCBI Taxonomy" id="1644146"/>
    <lineage>
        <taxon>Bacteria</taxon>
        <taxon>Pseudomonadati</taxon>
        <taxon>Bacteroidota</taxon>
        <taxon>Cytophagia</taxon>
        <taxon>Cytophagales</taxon>
        <taxon>Cyclobacteriaceae</taxon>
        <taxon>Belliella</taxon>
    </lineage>
</organism>
<gene>
    <name evidence="6" type="ORF">ACFSKL_01120</name>
</gene>
<keyword evidence="4" id="KW-0812">Transmembrane</keyword>
<keyword evidence="4" id="KW-1133">Transmembrane helix</keyword>
<accession>A0ABW4VGB7</accession>
<feature type="transmembrane region" description="Helical" evidence="4">
    <location>
        <begin position="288"/>
        <end position="314"/>
    </location>
</feature>